<evidence type="ECO:0000256" key="11">
    <source>
        <dbReference type="ARBA" id="ARBA00048802"/>
    </source>
</evidence>
<evidence type="ECO:0000256" key="12">
    <source>
        <dbReference type="PIRNR" id="PIRNR006621"/>
    </source>
</evidence>
<dbReference type="Gene3D" id="1.10.1200.80">
    <property type="entry name" value="Putative flavin oxidoreducatase, domain 2"/>
    <property type="match status" value="1"/>
</dbReference>
<comment type="similarity">
    <text evidence="12">Belongs to the dus family.</text>
</comment>
<evidence type="ECO:0000313" key="15">
    <source>
        <dbReference type="EMBL" id="TJZ76633.1"/>
    </source>
</evidence>
<evidence type="ECO:0000256" key="5">
    <source>
        <dbReference type="ARBA" id="ARBA00022643"/>
    </source>
</evidence>
<evidence type="ECO:0000256" key="6">
    <source>
        <dbReference type="ARBA" id="ARBA00022694"/>
    </source>
</evidence>
<feature type="region of interest" description="Disordered" evidence="13">
    <location>
        <begin position="338"/>
        <end position="368"/>
    </location>
</feature>
<dbReference type="Proteomes" id="UP000305109">
    <property type="component" value="Unassembled WGS sequence"/>
</dbReference>
<dbReference type="Pfam" id="PF01207">
    <property type="entry name" value="Dus"/>
    <property type="match status" value="1"/>
</dbReference>
<dbReference type="NCBIfam" id="TIGR00737">
    <property type="entry name" value="nifR3_yhdG"/>
    <property type="match status" value="1"/>
</dbReference>
<dbReference type="CDD" id="cd02801">
    <property type="entry name" value="DUS_like_FMN"/>
    <property type="match status" value="1"/>
</dbReference>
<dbReference type="InterPro" id="IPR001269">
    <property type="entry name" value="DUS_fam"/>
</dbReference>
<feature type="domain" description="DUS-like FMN-binding" evidence="14">
    <location>
        <begin position="22"/>
        <end position="333"/>
    </location>
</feature>
<evidence type="ECO:0000256" key="8">
    <source>
        <dbReference type="ARBA" id="ARBA00022884"/>
    </source>
</evidence>
<keyword evidence="4 12" id="KW-0285">Flavoprotein</keyword>
<dbReference type="SUPFAM" id="SSF51395">
    <property type="entry name" value="FMN-linked oxidoreductases"/>
    <property type="match status" value="1"/>
</dbReference>
<dbReference type="InterPro" id="IPR018517">
    <property type="entry name" value="tRNA_hU_synthase_CS"/>
</dbReference>
<evidence type="ECO:0000256" key="13">
    <source>
        <dbReference type="SAM" id="MobiDB-lite"/>
    </source>
</evidence>
<dbReference type="PIRSF" id="PIRSF006621">
    <property type="entry name" value="Dus"/>
    <property type="match status" value="1"/>
</dbReference>
<evidence type="ECO:0000259" key="14">
    <source>
        <dbReference type="Pfam" id="PF01207"/>
    </source>
</evidence>
<keyword evidence="16" id="KW-1185">Reference proteome</keyword>
<organism evidence="15 16">
    <name type="scientific">Rhodococcus oryzae</name>
    <dbReference type="NCBI Taxonomy" id="2571143"/>
    <lineage>
        <taxon>Bacteria</taxon>
        <taxon>Bacillati</taxon>
        <taxon>Actinomycetota</taxon>
        <taxon>Actinomycetes</taxon>
        <taxon>Mycobacteriales</taxon>
        <taxon>Nocardiaceae</taxon>
        <taxon>Rhodococcus</taxon>
    </lineage>
</organism>
<keyword evidence="7" id="KW-0521">NADP</keyword>
<evidence type="ECO:0000256" key="7">
    <source>
        <dbReference type="ARBA" id="ARBA00022857"/>
    </source>
</evidence>
<keyword evidence="5 12" id="KW-0288">FMN</keyword>
<comment type="catalytic activity">
    <reaction evidence="10">
        <text>a 5,6-dihydrouridine in tRNA + NADP(+) = a uridine in tRNA + NADPH + H(+)</text>
        <dbReference type="Rhea" id="RHEA:23624"/>
        <dbReference type="Rhea" id="RHEA-COMP:13339"/>
        <dbReference type="Rhea" id="RHEA-COMP:13887"/>
        <dbReference type="ChEBI" id="CHEBI:15378"/>
        <dbReference type="ChEBI" id="CHEBI:57783"/>
        <dbReference type="ChEBI" id="CHEBI:58349"/>
        <dbReference type="ChEBI" id="CHEBI:65315"/>
        <dbReference type="ChEBI" id="CHEBI:74443"/>
    </reaction>
</comment>
<evidence type="ECO:0000256" key="4">
    <source>
        <dbReference type="ARBA" id="ARBA00022630"/>
    </source>
</evidence>
<dbReference type="Gene3D" id="3.20.20.70">
    <property type="entry name" value="Aldolase class I"/>
    <property type="match status" value="1"/>
</dbReference>
<evidence type="ECO:0000256" key="3">
    <source>
        <dbReference type="ARBA" id="ARBA00022555"/>
    </source>
</evidence>
<comment type="catalytic activity">
    <reaction evidence="11">
        <text>a 5,6-dihydrouridine in tRNA + NAD(+) = a uridine in tRNA + NADH + H(+)</text>
        <dbReference type="Rhea" id="RHEA:54452"/>
        <dbReference type="Rhea" id="RHEA-COMP:13339"/>
        <dbReference type="Rhea" id="RHEA-COMP:13887"/>
        <dbReference type="ChEBI" id="CHEBI:15378"/>
        <dbReference type="ChEBI" id="CHEBI:57540"/>
        <dbReference type="ChEBI" id="CHEBI:57945"/>
        <dbReference type="ChEBI" id="CHEBI:65315"/>
        <dbReference type="ChEBI" id="CHEBI:74443"/>
    </reaction>
</comment>
<dbReference type="PANTHER" id="PTHR45846:SF1">
    <property type="entry name" value="TRNA-DIHYDROURIDINE(47) SYNTHASE [NAD(P)(+)]-LIKE"/>
    <property type="match status" value="1"/>
</dbReference>
<evidence type="ECO:0000313" key="16">
    <source>
        <dbReference type="Proteomes" id="UP000305109"/>
    </source>
</evidence>
<sequence length="385" mass="40949">MSSPAGQHLRIGSLELRSPVVLAPMAGITNVAFRTLCRELELARSGSTSGLYVCEMVTARALVERQPATLHMTTFGPTETPRSLQLYTVDPATTYAAAKMIVDENMADHIDMNFGCPVPKVTSKGGGAALPYKRTLFGQIVAAAVRATEGTDIPVTVKFRVGIDDEHHTHLDAGRIAAGEGAAAVALHARTAAQRYSGTADWNEIARLKEHVTDVPVLGNGDIFAAEDAVRMMAETGCDGVVVGRGCLGRPWLFAELSAALAGTPEPTPPNLGEVASIIRRHAELLADHHGEDKGLRELRKHVAWYLRGFPAGSEMRVAMAMVSTLTELDDLLAQLDPTVPFPKDAEGPRGRQGSPGKVSLPEGWLDDPEDCLVPAGADLMHSGG</sequence>
<dbReference type="PANTHER" id="PTHR45846">
    <property type="entry name" value="TRNA-DIHYDROURIDINE(47) SYNTHASE [NAD(P)(+)]-LIKE"/>
    <property type="match status" value="1"/>
</dbReference>
<dbReference type="RefSeq" id="WP_077042797.1">
    <property type="nucleotide sequence ID" value="NZ_JBICTC010000005.1"/>
</dbReference>
<dbReference type="EC" id="1.3.1.-" evidence="12"/>
<accession>A0ABY2RHI1</accession>
<name>A0ABY2RHI1_9NOCA</name>
<dbReference type="InterPro" id="IPR004652">
    <property type="entry name" value="DusB-like"/>
</dbReference>
<reference evidence="15 16" key="1">
    <citation type="submission" date="2019-04" db="EMBL/GenBank/DDBJ databases">
        <title>Rhodococcus oryzae sp. nov., a novel actinomycete isolated from rhizosphere soil of rice (Oryza sativa L.).</title>
        <authorList>
            <person name="Li C."/>
        </authorList>
    </citation>
    <scope>NUCLEOTIDE SEQUENCE [LARGE SCALE GENOMIC DNA]</scope>
    <source>
        <strain evidence="15 16">NEAU-CX67</strain>
    </source>
</reference>
<comment type="function">
    <text evidence="2 12">Catalyzes the synthesis of 5,6-dihydrouridine (D), a modified base found in the D-loop of most tRNAs, via the reduction of the C5-C6 double bond in target uridines.</text>
</comment>
<evidence type="ECO:0000256" key="1">
    <source>
        <dbReference type="ARBA" id="ARBA00001917"/>
    </source>
</evidence>
<gene>
    <name evidence="15" type="primary">dusB</name>
    <name evidence="15" type="ORF">FCG67_15480</name>
</gene>
<dbReference type="InterPro" id="IPR013785">
    <property type="entry name" value="Aldolase_TIM"/>
</dbReference>
<evidence type="ECO:0000256" key="9">
    <source>
        <dbReference type="ARBA" id="ARBA00023002"/>
    </source>
</evidence>
<dbReference type="InterPro" id="IPR035587">
    <property type="entry name" value="DUS-like_FMN-bd"/>
</dbReference>
<proteinExistence type="inferred from homology"/>
<comment type="caution">
    <text evidence="15">The sequence shown here is derived from an EMBL/GenBank/DDBJ whole genome shotgun (WGS) entry which is preliminary data.</text>
</comment>
<protein>
    <recommendedName>
        <fullName evidence="12">tRNA-dihydrouridine synthase</fullName>
        <ecNumber evidence="12">1.3.1.-</ecNumber>
    </recommendedName>
</protein>
<keyword evidence="8" id="KW-0694">RNA-binding</keyword>
<keyword evidence="6 12" id="KW-0819">tRNA processing</keyword>
<comment type="cofactor">
    <cofactor evidence="1 12">
        <name>FMN</name>
        <dbReference type="ChEBI" id="CHEBI:58210"/>
    </cofactor>
</comment>
<evidence type="ECO:0000256" key="2">
    <source>
        <dbReference type="ARBA" id="ARBA00002790"/>
    </source>
</evidence>
<keyword evidence="3" id="KW-0820">tRNA-binding</keyword>
<dbReference type="EMBL" id="SUMD01000007">
    <property type="protein sequence ID" value="TJZ76633.1"/>
    <property type="molecule type" value="Genomic_DNA"/>
</dbReference>
<keyword evidence="9 12" id="KW-0560">Oxidoreductase</keyword>
<dbReference type="InterPro" id="IPR024036">
    <property type="entry name" value="tRNA-dHydroUridine_Synthase_C"/>
</dbReference>
<evidence type="ECO:0000256" key="10">
    <source>
        <dbReference type="ARBA" id="ARBA00048205"/>
    </source>
</evidence>
<dbReference type="PROSITE" id="PS01136">
    <property type="entry name" value="UPF0034"/>
    <property type="match status" value="1"/>
</dbReference>